<comment type="caution">
    <text evidence="1">The sequence shown here is derived from an EMBL/GenBank/DDBJ whole genome shotgun (WGS) entry which is preliminary data.</text>
</comment>
<evidence type="ECO:0000313" key="1">
    <source>
        <dbReference type="EMBL" id="KAI5681145.1"/>
    </source>
</evidence>
<gene>
    <name evidence="1" type="ORF">M9H77_02372</name>
</gene>
<sequence length="146" mass="16526">MMQSCNTVQYAIVRGHQNDSTGNDEDANAHEPNVIITDRESGLMSVINELNPLAHKFVRVWTSEVLHFGVEATNRVESEHSILKLWISTCHGDLDTVLLNIGFVIEGQIAEIKKMEYSRLKEKYNVSNPILKNISNNISHRALKKI</sequence>
<proteinExistence type="predicted"/>
<keyword evidence="2" id="KW-1185">Reference proteome</keyword>
<name>A0ACC0C8D3_CATRO</name>
<evidence type="ECO:0000313" key="2">
    <source>
        <dbReference type="Proteomes" id="UP001060085"/>
    </source>
</evidence>
<dbReference type="Proteomes" id="UP001060085">
    <property type="component" value="Linkage Group LG01"/>
</dbReference>
<organism evidence="1 2">
    <name type="scientific">Catharanthus roseus</name>
    <name type="common">Madagascar periwinkle</name>
    <name type="synonym">Vinca rosea</name>
    <dbReference type="NCBI Taxonomy" id="4058"/>
    <lineage>
        <taxon>Eukaryota</taxon>
        <taxon>Viridiplantae</taxon>
        <taxon>Streptophyta</taxon>
        <taxon>Embryophyta</taxon>
        <taxon>Tracheophyta</taxon>
        <taxon>Spermatophyta</taxon>
        <taxon>Magnoliopsida</taxon>
        <taxon>eudicotyledons</taxon>
        <taxon>Gunneridae</taxon>
        <taxon>Pentapetalae</taxon>
        <taxon>asterids</taxon>
        <taxon>lamiids</taxon>
        <taxon>Gentianales</taxon>
        <taxon>Apocynaceae</taxon>
        <taxon>Rauvolfioideae</taxon>
        <taxon>Vinceae</taxon>
        <taxon>Catharanthinae</taxon>
        <taxon>Catharanthus</taxon>
    </lineage>
</organism>
<protein>
    <submittedName>
        <fullName evidence="1">Uncharacterized protein</fullName>
    </submittedName>
</protein>
<reference evidence="2" key="1">
    <citation type="journal article" date="2023" name="Nat. Plants">
        <title>Single-cell RNA sequencing provides a high-resolution roadmap for understanding the multicellular compartmentation of specialized metabolism.</title>
        <authorList>
            <person name="Sun S."/>
            <person name="Shen X."/>
            <person name="Li Y."/>
            <person name="Li Y."/>
            <person name="Wang S."/>
            <person name="Li R."/>
            <person name="Zhang H."/>
            <person name="Shen G."/>
            <person name="Guo B."/>
            <person name="Wei J."/>
            <person name="Xu J."/>
            <person name="St-Pierre B."/>
            <person name="Chen S."/>
            <person name="Sun C."/>
        </authorList>
    </citation>
    <scope>NUCLEOTIDE SEQUENCE [LARGE SCALE GENOMIC DNA]</scope>
</reference>
<accession>A0ACC0C8D3</accession>
<dbReference type="EMBL" id="CM044701">
    <property type="protein sequence ID" value="KAI5681145.1"/>
    <property type="molecule type" value="Genomic_DNA"/>
</dbReference>